<protein>
    <recommendedName>
        <fullName evidence="3">alcohol dehydrogenase</fullName>
        <ecNumber evidence="3">1.1.1.1</ecNumber>
    </recommendedName>
</protein>
<evidence type="ECO:0000256" key="1">
    <source>
        <dbReference type="ARBA" id="ARBA00001947"/>
    </source>
</evidence>
<dbReference type="SUPFAM" id="SSF50129">
    <property type="entry name" value="GroES-like"/>
    <property type="match status" value="1"/>
</dbReference>
<dbReference type="PROSITE" id="PS00059">
    <property type="entry name" value="ADH_ZINC"/>
    <property type="match status" value="1"/>
</dbReference>
<dbReference type="EC" id="1.1.1.1" evidence="3"/>
<dbReference type="GeneID" id="37269238"/>
<evidence type="ECO:0000256" key="6">
    <source>
        <dbReference type="ARBA" id="ARBA00023002"/>
    </source>
</evidence>
<keyword evidence="4 8" id="KW-0479">Metal-binding</keyword>
<dbReference type="Gene3D" id="3.40.50.720">
    <property type="entry name" value="NAD(P)-binding Rossmann-like Domain"/>
    <property type="match status" value="1"/>
</dbReference>
<reference evidence="10 11" key="1">
    <citation type="journal article" date="2018" name="Mol. Biol. Evol.">
        <title>Broad Genomic Sampling Reveals a Smut Pathogenic Ancestry of the Fungal Clade Ustilaginomycotina.</title>
        <authorList>
            <person name="Kijpornyongpan T."/>
            <person name="Mondo S.J."/>
            <person name="Barry K."/>
            <person name="Sandor L."/>
            <person name="Lee J."/>
            <person name="Lipzen A."/>
            <person name="Pangilinan J."/>
            <person name="LaButti K."/>
            <person name="Hainaut M."/>
            <person name="Henrissat B."/>
            <person name="Grigoriev I.V."/>
            <person name="Spatafora J.W."/>
            <person name="Aime M.C."/>
        </authorList>
    </citation>
    <scope>NUCLEOTIDE SEQUENCE [LARGE SCALE GENOMIC DNA]</scope>
    <source>
        <strain evidence="10 11">MCA 4186</strain>
    </source>
</reference>
<name>A0A316ZIL2_9BASI</name>
<dbReference type="Pfam" id="PF08240">
    <property type="entry name" value="ADH_N"/>
    <property type="match status" value="1"/>
</dbReference>
<keyword evidence="6" id="KW-0560">Oxidoreductase</keyword>
<feature type="domain" description="Enoyl reductase (ER)" evidence="9">
    <location>
        <begin position="29"/>
        <end position="361"/>
    </location>
</feature>
<dbReference type="AlphaFoldDB" id="A0A316ZIL2"/>
<dbReference type="PANTHER" id="PTHR42940:SF3">
    <property type="entry name" value="ALCOHOL DEHYDROGENASE 1-RELATED"/>
    <property type="match status" value="1"/>
</dbReference>
<dbReference type="GO" id="GO:0008270">
    <property type="term" value="F:zinc ion binding"/>
    <property type="evidence" value="ECO:0007669"/>
    <property type="project" value="InterPro"/>
</dbReference>
<dbReference type="SUPFAM" id="SSF51735">
    <property type="entry name" value="NAD(P)-binding Rossmann-fold domains"/>
    <property type="match status" value="1"/>
</dbReference>
<organism evidence="10 11">
    <name type="scientific">Tilletiopsis washingtonensis</name>
    <dbReference type="NCBI Taxonomy" id="58919"/>
    <lineage>
        <taxon>Eukaryota</taxon>
        <taxon>Fungi</taxon>
        <taxon>Dikarya</taxon>
        <taxon>Basidiomycota</taxon>
        <taxon>Ustilaginomycotina</taxon>
        <taxon>Exobasidiomycetes</taxon>
        <taxon>Entylomatales</taxon>
        <taxon>Entylomatales incertae sedis</taxon>
        <taxon>Tilletiopsis</taxon>
    </lineage>
</organism>
<dbReference type="STRING" id="58919.A0A316ZIL2"/>
<dbReference type="GO" id="GO:0005737">
    <property type="term" value="C:cytoplasm"/>
    <property type="evidence" value="ECO:0007669"/>
    <property type="project" value="TreeGrafter"/>
</dbReference>
<gene>
    <name evidence="10" type="ORF">FA09DRAFT_328239</name>
</gene>
<evidence type="ECO:0000313" key="11">
    <source>
        <dbReference type="Proteomes" id="UP000245946"/>
    </source>
</evidence>
<dbReference type="RefSeq" id="XP_025600412.1">
    <property type="nucleotide sequence ID" value="XM_025741694.1"/>
</dbReference>
<evidence type="ECO:0000256" key="2">
    <source>
        <dbReference type="ARBA" id="ARBA00008072"/>
    </source>
</evidence>
<evidence type="ECO:0000259" key="9">
    <source>
        <dbReference type="SMART" id="SM00829"/>
    </source>
</evidence>
<dbReference type="Pfam" id="PF00107">
    <property type="entry name" value="ADH_zinc_N"/>
    <property type="match status" value="1"/>
</dbReference>
<evidence type="ECO:0000256" key="7">
    <source>
        <dbReference type="ARBA" id="ARBA00023027"/>
    </source>
</evidence>
<keyword evidence="7" id="KW-0520">NAD</keyword>
<dbReference type="Proteomes" id="UP000245946">
    <property type="component" value="Unassembled WGS sequence"/>
</dbReference>
<dbReference type="InterPro" id="IPR002328">
    <property type="entry name" value="ADH_Zn_CS"/>
</dbReference>
<sequence length="365" mass="38698">MPQRSTIDPREKQLNVPKRHKVAIFREQGGPITIEDADVVHDLPRGQALVRVIYSGVCHTDLHANLGDWPVPNKLPLIGGHEGAGVVVKLGEGADQHVKIGDRVGIKWINSSCGDCVYCRKSHEPNCVKAECSGFSVDGSFQQYAVADAKSLTPIPAALSLETAAPLLCAGVTVYKACRQANFTPGDTVVIVGSGGGLGHLATQYASYMGARVIGIDTGADKKALSAKCGAEVFIDFNQSKDLIADIKAATPDGLGPQAAIVAASGAKAYEQALEYLRPRGTLVPVGLPPNATIKADVFWTVFKSLSIVASYVGNRQEAIEALDIAARGKINVVSRTLGLTDLPEVYKQMHNGQIAGRIVLDIDR</sequence>
<keyword evidence="11" id="KW-1185">Reference proteome</keyword>
<dbReference type="OrthoDB" id="1879366at2759"/>
<dbReference type="SMART" id="SM00829">
    <property type="entry name" value="PKS_ER"/>
    <property type="match status" value="1"/>
</dbReference>
<dbReference type="EMBL" id="KZ819286">
    <property type="protein sequence ID" value="PWO00134.1"/>
    <property type="molecule type" value="Genomic_DNA"/>
</dbReference>
<dbReference type="InterPro" id="IPR036291">
    <property type="entry name" value="NAD(P)-bd_dom_sf"/>
</dbReference>
<dbReference type="CDD" id="cd08297">
    <property type="entry name" value="CAD3"/>
    <property type="match status" value="1"/>
</dbReference>
<dbReference type="PANTHER" id="PTHR42940">
    <property type="entry name" value="ALCOHOL DEHYDROGENASE 1-RELATED"/>
    <property type="match status" value="1"/>
</dbReference>
<keyword evidence="5 8" id="KW-0862">Zinc</keyword>
<evidence type="ECO:0000256" key="5">
    <source>
        <dbReference type="ARBA" id="ARBA00022833"/>
    </source>
</evidence>
<evidence type="ECO:0000256" key="4">
    <source>
        <dbReference type="ARBA" id="ARBA00022723"/>
    </source>
</evidence>
<dbReference type="InterPro" id="IPR020843">
    <property type="entry name" value="ER"/>
</dbReference>
<evidence type="ECO:0000256" key="3">
    <source>
        <dbReference type="ARBA" id="ARBA00013190"/>
    </source>
</evidence>
<comment type="cofactor">
    <cofactor evidence="1 8">
        <name>Zn(2+)</name>
        <dbReference type="ChEBI" id="CHEBI:29105"/>
    </cofactor>
</comment>
<dbReference type="InterPro" id="IPR011032">
    <property type="entry name" value="GroES-like_sf"/>
</dbReference>
<evidence type="ECO:0000256" key="8">
    <source>
        <dbReference type="RuleBase" id="RU361277"/>
    </source>
</evidence>
<evidence type="ECO:0000313" key="10">
    <source>
        <dbReference type="EMBL" id="PWO00134.1"/>
    </source>
</evidence>
<proteinExistence type="inferred from homology"/>
<dbReference type="InterPro" id="IPR013149">
    <property type="entry name" value="ADH-like_C"/>
</dbReference>
<dbReference type="InterPro" id="IPR013154">
    <property type="entry name" value="ADH-like_N"/>
</dbReference>
<accession>A0A316ZIL2</accession>
<dbReference type="Gene3D" id="3.90.180.10">
    <property type="entry name" value="Medium-chain alcohol dehydrogenases, catalytic domain"/>
    <property type="match status" value="1"/>
</dbReference>
<comment type="similarity">
    <text evidence="2 8">Belongs to the zinc-containing alcohol dehydrogenase family.</text>
</comment>
<dbReference type="FunFam" id="3.40.50.720:FF:000039">
    <property type="entry name" value="Alcohol dehydrogenase AdhP"/>
    <property type="match status" value="1"/>
</dbReference>
<dbReference type="GO" id="GO:0004022">
    <property type="term" value="F:alcohol dehydrogenase (NAD+) activity"/>
    <property type="evidence" value="ECO:0007669"/>
    <property type="project" value="UniProtKB-EC"/>
</dbReference>